<dbReference type="Proteomes" id="UP000235220">
    <property type="component" value="Chromosome 2"/>
</dbReference>
<dbReference type="AlphaFoldDB" id="A0A2I4G4E0"/>
<gene>
    <name evidence="4" type="primary">LOC109004607</name>
</gene>
<evidence type="ECO:0000313" key="3">
    <source>
        <dbReference type="Proteomes" id="UP000235220"/>
    </source>
</evidence>
<reference evidence="4" key="1">
    <citation type="submission" date="2025-08" db="UniProtKB">
        <authorList>
            <consortium name="RefSeq"/>
        </authorList>
    </citation>
    <scope>IDENTIFICATION</scope>
    <source>
        <tissue evidence="4">Leaves</tissue>
    </source>
</reference>
<dbReference type="InterPro" id="IPR025836">
    <property type="entry name" value="Zn_knuckle_CX2CX4HX4C"/>
</dbReference>
<sequence length="238" mass="27279">MEKLKELEEKWCKFRLSEKEATDIMFNEEEDEALRYKEDRSLVGRVFSSRVISMEVLGSTMGKVWRISKAAKFLELCTNIFVITFETQADKERVWAGRPWLFDHQLLAMKSFNGFTPPQRMSFEKESFWVRMYNLPLMCMTKARGEQIGGMVGYAEEVDTQVDGSGWGKVLKEQIKMNIKLPIPRSITIKVKGESLWIPFSDEKLPRLCFSCGCIVHGESGCLKQEGDDDGGNNIGYG</sequence>
<name>A0A2I4G4E0_JUGRE</name>
<dbReference type="GeneID" id="109004607"/>
<dbReference type="Pfam" id="PF14392">
    <property type="entry name" value="zf-CCHC_4"/>
    <property type="match status" value="1"/>
</dbReference>
<accession>A0A2I4G4E0</accession>
<evidence type="ECO:0000313" key="4">
    <source>
        <dbReference type="RefSeq" id="XP_018838772.1"/>
    </source>
</evidence>
<keyword evidence="3" id="KW-1185">Reference proteome</keyword>
<evidence type="ECO:0000259" key="1">
    <source>
        <dbReference type="Pfam" id="PF14111"/>
    </source>
</evidence>
<dbReference type="KEGG" id="jre:109004607"/>
<organism evidence="3 4">
    <name type="scientific">Juglans regia</name>
    <name type="common">English walnut</name>
    <dbReference type="NCBI Taxonomy" id="51240"/>
    <lineage>
        <taxon>Eukaryota</taxon>
        <taxon>Viridiplantae</taxon>
        <taxon>Streptophyta</taxon>
        <taxon>Embryophyta</taxon>
        <taxon>Tracheophyta</taxon>
        <taxon>Spermatophyta</taxon>
        <taxon>Magnoliopsida</taxon>
        <taxon>eudicotyledons</taxon>
        <taxon>Gunneridae</taxon>
        <taxon>Pentapetalae</taxon>
        <taxon>rosids</taxon>
        <taxon>fabids</taxon>
        <taxon>Fagales</taxon>
        <taxon>Juglandaceae</taxon>
        <taxon>Juglans</taxon>
    </lineage>
</organism>
<feature type="domain" description="DUF4283" evidence="1">
    <location>
        <begin position="40"/>
        <end position="113"/>
    </location>
</feature>
<dbReference type="InterPro" id="IPR025558">
    <property type="entry name" value="DUF4283"/>
</dbReference>
<dbReference type="PANTHER" id="PTHR31286:SF62">
    <property type="entry name" value="ZINC FINGER, CCHC-TYPE-LIKE PROTEIN"/>
    <property type="match status" value="1"/>
</dbReference>
<feature type="domain" description="Zinc knuckle CX2CX4HX4C" evidence="2">
    <location>
        <begin position="189"/>
        <end position="224"/>
    </location>
</feature>
<proteinExistence type="predicted"/>
<protein>
    <submittedName>
        <fullName evidence="4">Uncharacterized protein LOC109004607</fullName>
    </submittedName>
</protein>
<dbReference type="PANTHER" id="PTHR31286">
    <property type="entry name" value="GLYCINE-RICH CELL WALL STRUCTURAL PROTEIN 1.8-LIKE"/>
    <property type="match status" value="1"/>
</dbReference>
<dbReference type="Pfam" id="PF14111">
    <property type="entry name" value="DUF4283"/>
    <property type="match status" value="1"/>
</dbReference>
<dbReference type="OrthoDB" id="1938170at2759"/>
<dbReference type="RefSeq" id="XP_018838772.1">
    <property type="nucleotide sequence ID" value="XM_018983227.1"/>
</dbReference>
<evidence type="ECO:0000259" key="2">
    <source>
        <dbReference type="Pfam" id="PF14392"/>
    </source>
</evidence>
<dbReference type="InterPro" id="IPR040256">
    <property type="entry name" value="At4g02000-like"/>
</dbReference>
<dbReference type="Gramene" id="Jr02_08080_p1">
    <property type="protein sequence ID" value="cds.Jr02_08080_p1"/>
    <property type="gene ID" value="Jr02_08080"/>
</dbReference>